<dbReference type="AlphaFoldDB" id="A0A5B7G1F8"/>
<evidence type="ECO:0000313" key="2">
    <source>
        <dbReference type="Proteomes" id="UP000324222"/>
    </source>
</evidence>
<dbReference type="EMBL" id="VSRR010009935">
    <property type="protein sequence ID" value="MPC51083.1"/>
    <property type="molecule type" value="Genomic_DNA"/>
</dbReference>
<name>A0A5B7G1F8_PORTR</name>
<gene>
    <name evidence="1" type="ORF">E2C01_044920</name>
</gene>
<sequence>MQTHGKQDAILNLFSTMTRVNIYSAYYMVILHRFRSLCGD</sequence>
<organism evidence="1 2">
    <name type="scientific">Portunus trituberculatus</name>
    <name type="common">Swimming crab</name>
    <name type="synonym">Neptunus trituberculatus</name>
    <dbReference type="NCBI Taxonomy" id="210409"/>
    <lineage>
        <taxon>Eukaryota</taxon>
        <taxon>Metazoa</taxon>
        <taxon>Ecdysozoa</taxon>
        <taxon>Arthropoda</taxon>
        <taxon>Crustacea</taxon>
        <taxon>Multicrustacea</taxon>
        <taxon>Malacostraca</taxon>
        <taxon>Eumalacostraca</taxon>
        <taxon>Eucarida</taxon>
        <taxon>Decapoda</taxon>
        <taxon>Pleocyemata</taxon>
        <taxon>Brachyura</taxon>
        <taxon>Eubrachyura</taxon>
        <taxon>Portunoidea</taxon>
        <taxon>Portunidae</taxon>
        <taxon>Portuninae</taxon>
        <taxon>Portunus</taxon>
    </lineage>
</organism>
<keyword evidence="2" id="KW-1185">Reference proteome</keyword>
<evidence type="ECO:0000313" key="1">
    <source>
        <dbReference type="EMBL" id="MPC51083.1"/>
    </source>
</evidence>
<dbReference type="Proteomes" id="UP000324222">
    <property type="component" value="Unassembled WGS sequence"/>
</dbReference>
<protein>
    <submittedName>
        <fullName evidence="1">Uncharacterized protein</fullName>
    </submittedName>
</protein>
<comment type="caution">
    <text evidence="1">The sequence shown here is derived from an EMBL/GenBank/DDBJ whole genome shotgun (WGS) entry which is preliminary data.</text>
</comment>
<reference evidence="1 2" key="1">
    <citation type="submission" date="2019-05" db="EMBL/GenBank/DDBJ databases">
        <title>Another draft genome of Portunus trituberculatus and its Hox gene families provides insights of decapod evolution.</title>
        <authorList>
            <person name="Jeong J.-H."/>
            <person name="Song I."/>
            <person name="Kim S."/>
            <person name="Choi T."/>
            <person name="Kim D."/>
            <person name="Ryu S."/>
            <person name="Kim W."/>
        </authorList>
    </citation>
    <scope>NUCLEOTIDE SEQUENCE [LARGE SCALE GENOMIC DNA]</scope>
    <source>
        <tissue evidence="1">Muscle</tissue>
    </source>
</reference>
<proteinExistence type="predicted"/>
<accession>A0A5B7G1F8</accession>